<dbReference type="Proteomes" id="UP000076715">
    <property type="component" value="Unassembled WGS sequence"/>
</dbReference>
<evidence type="ECO:0000259" key="3">
    <source>
        <dbReference type="Pfam" id="PF16344"/>
    </source>
</evidence>
<protein>
    <recommendedName>
        <fullName evidence="6">Anti-sigma factor</fullName>
    </recommendedName>
</protein>
<dbReference type="Pfam" id="PF04773">
    <property type="entry name" value="FecR"/>
    <property type="match status" value="1"/>
</dbReference>
<dbReference type="PANTHER" id="PTHR30273:SF2">
    <property type="entry name" value="PROTEIN FECR"/>
    <property type="match status" value="1"/>
</dbReference>
<evidence type="ECO:0000313" key="5">
    <source>
        <dbReference type="Proteomes" id="UP000076715"/>
    </source>
</evidence>
<dbReference type="AlphaFoldDB" id="A0A163CC35"/>
<evidence type="ECO:0000259" key="2">
    <source>
        <dbReference type="Pfam" id="PF04773"/>
    </source>
</evidence>
<keyword evidence="1" id="KW-1133">Transmembrane helix</keyword>
<evidence type="ECO:0000313" key="4">
    <source>
        <dbReference type="EMBL" id="KZS42260.1"/>
    </source>
</evidence>
<accession>A0A163CC35</accession>
<reference evidence="4 5" key="1">
    <citation type="submission" date="2016-01" db="EMBL/GenBank/DDBJ databases">
        <title>The draft genome sequence of Aquimarina sp. RZW4-3-2.</title>
        <authorList>
            <person name="Wang Y."/>
        </authorList>
    </citation>
    <scope>NUCLEOTIDE SEQUENCE [LARGE SCALE GENOMIC DNA]</scope>
    <source>
        <strain evidence="4 5">RZW4-3-2</strain>
    </source>
</reference>
<feature type="transmembrane region" description="Helical" evidence="1">
    <location>
        <begin position="72"/>
        <end position="92"/>
    </location>
</feature>
<evidence type="ECO:0000256" key="1">
    <source>
        <dbReference type="SAM" id="Phobius"/>
    </source>
</evidence>
<dbReference type="InterPro" id="IPR032508">
    <property type="entry name" value="FecR_C"/>
</dbReference>
<organism evidence="4 5">
    <name type="scientific">Aquimarina aggregata</name>
    <dbReference type="NCBI Taxonomy" id="1642818"/>
    <lineage>
        <taxon>Bacteria</taxon>
        <taxon>Pseudomonadati</taxon>
        <taxon>Bacteroidota</taxon>
        <taxon>Flavobacteriia</taxon>
        <taxon>Flavobacteriales</taxon>
        <taxon>Flavobacteriaceae</taxon>
        <taxon>Aquimarina</taxon>
    </lineage>
</organism>
<dbReference type="InterPro" id="IPR012373">
    <property type="entry name" value="Ferrdict_sens_TM"/>
</dbReference>
<keyword evidence="1" id="KW-0812">Transmembrane</keyword>
<feature type="domain" description="Protein FecR C-terminal" evidence="3">
    <location>
        <begin position="254"/>
        <end position="321"/>
    </location>
</feature>
<feature type="domain" description="FecR protein" evidence="2">
    <location>
        <begin position="114"/>
        <end position="209"/>
    </location>
</feature>
<gene>
    <name evidence="4" type="ORF">AWE51_02125</name>
</gene>
<dbReference type="RefSeq" id="WP_066309679.1">
    <property type="nucleotide sequence ID" value="NZ_CANLSS010000001.1"/>
</dbReference>
<sequence length="325" mass="37542">MQDKDLKKYIKGDASPEEKKSIIEWIRKDKKHQKQFNLLKAQYVAATLDSLNTTDVNESYQRFSSKKTKKKTYYYTAIVASVMMPFLLLYFYSSFSNNDLIVNTTNYLKFGTRTVSTEHGGFKTVILPDGSTIVLNANSSISYPKEFTDSLRKVTLIGEAFFDIKRNINKPFIVEAENLKIKVLGTSFNVKSYPKDEKIETTLVTGKVEVHKQNIEQNPIVLEPSERAVFDKKKSNIKVDKVDSNRIVAWQDGKLIFDNTPLKQVVLDLNRKYDVEFVIQSDSLLQYKYTGEFDNLELEEVLELLKISSPINYKYEENKIMLDPE</sequence>
<dbReference type="Gene3D" id="3.55.50.30">
    <property type="match status" value="1"/>
</dbReference>
<dbReference type="InterPro" id="IPR006860">
    <property type="entry name" value="FecR"/>
</dbReference>
<dbReference type="GO" id="GO:0016989">
    <property type="term" value="F:sigma factor antagonist activity"/>
    <property type="evidence" value="ECO:0007669"/>
    <property type="project" value="TreeGrafter"/>
</dbReference>
<dbReference type="PIRSF" id="PIRSF018266">
    <property type="entry name" value="FecR"/>
    <property type="match status" value="1"/>
</dbReference>
<dbReference type="FunFam" id="2.60.120.1440:FF:000001">
    <property type="entry name" value="Putative anti-sigma factor"/>
    <property type="match status" value="1"/>
</dbReference>
<keyword evidence="5" id="KW-1185">Reference proteome</keyword>
<proteinExistence type="predicted"/>
<name>A0A163CC35_9FLAO</name>
<dbReference type="Gene3D" id="2.60.120.1440">
    <property type="match status" value="1"/>
</dbReference>
<dbReference type="EMBL" id="LQRT01000002">
    <property type="protein sequence ID" value="KZS42260.1"/>
    <property type="molecule type" value="Genomic_DNA"/>
</dbReference>
<dbReference type="PANTHER" id="PTHR30273">
    <property type="entry name" value="PERIPLASMIC SIGNAL SENSOR AND SIGMA FACTOR ACTIVATOR FECR-RELATED"/>
    <property type="match status" value="1"/>
</dbReference>
<dbReference type="STRING" id="1642818.AWE51_02125"/>
<dbReference type="Pfam" id="PF16344">
    <property type="entry name" value="FecR_C"/>
    <property type="match status" value="1"/>
</dbReference>
<evidence type="ECO:0008006" key="6">
    <source>
        <dbReference type="Google" id="ProtNLM"/>
    </source>
</evidence>
<keyword evidence="1" id="KW-0472">Membrane</keyword>
<comment type="caution">
    <text evidence="4">The sequence shown here is derived from an EMBL/GenBank/DDBJ whole genome shotgun (WGS) entry which is preliminary data.</text>
</comment>
<dbReference type="OrthoDB" id="1097132at2"/>